<keyword evidence="3" id="KW-1185">Reference proteome</keyword>
<dbReference type="EMBL" id="JXSX01000001">
    <property type="protein sequence ID" value="KIR64268.1"/>
    <property type="molecule type" value="Genomic_DNA"/>
</dbReference>
<reference evidence="2 3" key="1">
    <citation type="submission" date="2015-01" db="EMBL/GenBank/DDBJ databases">
        <title>Sequencing and annotation of Micromonospora carbonacea strain JXNU-1 genome.</title>
        <authorList>
            <person name="Long Z."/>
            <person name="Huang Y."/>
            <person name="Jiang Y."/>
        </authorList>
    </citation>
    <scope>NUCLEOTIDE SEQUENCE [LARGE SCALE GENOMIC DNA]</scope>
    <source>
        <strain evidence="2 3">JXNU-1</strain>
    </source>
</reference>
<evidence type="ECO:0000313" key="3">
    <source>
        <dbReference type="Proteomes" id="UP000032254"/>
    </source>
</evidence>
<sequence>MPAGAVYVGRPTRYGNPYPATTPTAAGRAAAAEQYRQWIATRPDLIAAARRDLAGRDLACWCPPDQPCHADVLLTIANPPETR</sequence>
<dbReference type="AlphaFoldDB" id="A0A0D0VU40"/>
<evidence type="ECO:0000313" key="2">
    <source>
        <dbReference type="EMBL" id="KIR64268.1"/>
    </source>
</evidence>
<evidence type="ECO:0000259" key="1">
    <source>
        <dbReference type="Pfam" id="PF14216"/>
    </source>
</evidence>
<dbReference type="Pfam" id="PF14216">
    <property type="entry name" value="DUF4326"/>
    <property type="match status" value="1"/>
</dbReference>
<proteinExistence type="predicted"/>
<dbReference type="InterPro" id="IPR025475">
    <property type="entry name" value="DUF4326"/>
</dbReference>
<feature type="domain" description="DUF4326" evidence="1">
    <location>
        <begin position="2"/>
        <end position="74"/>
    </location>
</feature>
<name>A0A0D0VU40_9ACTN</name>
<gene>
    <name evidence="2" type="ORF">TK50_00665</name>
</gene>
<dbReference type="Proteomes" id="UP000032254">
    <property type="component" value="Unassembled WGS sequence"/>
</dbReference>
<dbReference type="PATRIC" id="fig|47853.6.peg.150"/>
<protein>
    <recommendedName>
        <fullName evidence="1">DUF4326 domain-containing protein</fullName>
    </recommendedName>
</protein>
<comment type="caution">
    <text evidence="2">The sequence shown here is derived from an EMBL/GenBank/DDBJ whole genome shotgun (WGS) entry which is preliminary data.</text>
</comment>
<organism evidence="2 3">
    <name type="scientific">Micromonospora haikouensis</name>
    <dbReference type="NCBI Taxonomy" id="686309"/>
    <lineage>
        <taxon>Bacteria</taxon>
        <taxon>Bacillati</taxon>
        <taxon>Actinomycetota</taxon>
        <taxon>Actinomycetes</taxon>
        <taxon>Micromonosporales</taxon>
        <taxon>Micromonosporaceae</taxon>
        <taxon>Micromonospora</taxon>
    </lineage>
</organism>
<accession>A0A0D0VU40</accession>